<feature type="domain" description="Conserved oligomeric Golgi complex subunit 5 N-terminal" evidence="6">
    <location>
        <begin position="68"/>
        <end position="191"/>
    </location>
</feature>
<gene>
    <name evidence="8" type="ORF">POTOM_019793</name>
</gene>
<evidence type="ECO:0000256" key="3">
    <source>
        <dbReference type="ARBA" id="ARBA00023034"/>
    </source>
</evidence>
<dbReference type="AlphaFoldDB" id="A0A8X8D3H3"/>
<dbReference type="InterPro" id="IPR019465">
    <property type="entry name" value="Cog5"/>
</dbReference>
<dbReference type="Pfam" id="PF10392">
    <property type="entry name" value="COG5_N"/>
    <property type="match status" value="1"/>
</dbReference>
<evidence type="ECO:0000259" key="6">
    <source>
        <dbReference type="Pfam" id="PF10392"/>
    </source>
</evidence>
<comment type="subcellular location">
    <subcellularLocation>
        <location evidence="1">Golgi apparatus membrane</location>
        <topology evidence="1">Peripheral membrane protein</topology>
    </subcellularLocation>
</comment>
<accession>A0A8X8D3H3</accession>
<evidence type="ECO:0000313" key="8">
    <source>
        <dbReference type="EMBL" id="KAG6776287.1"/>
    </source>
</evidence>
<dbReference type="InterPro" id="IPR048485">
    <property type="entry name" value="COG5_helical"/>
</dbReference>
<evidence type="ECO:0000256" key="5">
    <source>
        <dbReference type="SAM" id="MobiDB-lite"/>
    </source>
</evidence>
<evidence type="ECO:0000256" key="1">
    <source>
        <dbReference type="ARBA" id="ARBA00004395"/>
    </source>
</evidence>
<dbReference type="GO" id="GO:0000139">
    <property type="term" value="C:Golgi membrane"/>
    <property type="evidence" value="ECO:0007669"/>
    <property type="project" value="UniProtKB-SubCell"/>
</dbReference>
<evidence type="ECO:0000259" key="7">
    <source>
        <dbReference type="Pfam" id="PF20649"/>
    </source>
</evidence>
<dbReference type="OrthoDB" id="18786at2759"/>
<keyword evidence="4" id="KW-0472">Membrane</keyword>
<feature type="domain" description="Conserved oligomeric Golgi complex subunit 5 helical" evidence="7">
    <location>
        <begin position="226"/>
        <end position="430"/>
    </location>
</feature>
<keyword evidence="3" id="KW-0333">Golgi apparatus</keyword>
<name>A0A8X8D3H3_POPTO</name>
<feature type="compositionally biased region" description="Low complexity" evidence="5">
    <location>
        <begin position="48"/>
        <end position="57"/>
    </location>
</feature>
<evidence type="ECO:0000256" key="4">
    <source>
        <dbReference type="ARBA" id="ARBA00023136"/>
    </source>
</evidence>
<reference evidence="8" key="1">
    <citation type="journal article" date="2020" name="bioRxiv">
        <title>Hybrid origin of Populus tomentosa Carr. identified through genome sequencing and phylogenomic analysis.</title>
        <authorList>
            <person name="An X."/>
            <person name="Gao K."/>
            <person name="Chen Z."/>
            <person name="Li J."/>
            <person name="Yang X."/>
            <person name="Yang X."/>
            <person name="Zhou J."/>
            <person name="Guo T."/>
            <person name="Zhao T."/>
            <person name="Huang S."/>
            <person name="Miao D."/>
            <person name="Khan W.U."/>
            <person name="Rao P."/>
            <person name="Ye M."/>
            <person name="Lei B."/>
            <person name="Liao W."/>
            <person name="Wang J."/>
            <person name="Ji L."/>
            <person name="Li Y."/>
            <person name="Guo B."/>
            <person name="Mustafa N.S."/>
            <person name="Li S."/>
            <person name="Yun Q."/>
            <person name="Keller S.R."/>
            <person name="Mao J."/>
            <person name="Zhang R."/>
            <person name="Strauss S.H."/>
        </authorList>
    </citation>
    <scope>NUCLEOTIDE SEQUENCE</scope>
    <source>
        <strain evidence="8">GM15</strain>
        <tissue evidence="8">Leaf</tissue>
    </source>
</reference>
<dbReference type="GO" id="GO:0006891">
    <property type="term" value="P:intra-Golgi vesicle-mediated transport"/>
    <property type="evidence" value="ECO:0007669"/>
    <property type="project" value="InterPro"/>
</dbReference>
<keyword evidence="9" id="KW-1185">Reference proteome</keyword>
<feature type="compositionally biased region" description="Low complexity" evidence="5">
    <location>
        <begin position="14"/>
        <end position="29"/>
    </location>
</feature>
<organism evidence="8 9">
    <name type="scientific">Populus tomentosa</name>
    <name type="common">Chinese white poplar</name>
    <dbReference type="NCBI Taxonomy" id="118781"/>
    <lineage>
        <taxon>Eukaryota</taxon>
        <taxon>Viridiplantae</taxon>
        <taxon>Streptophyta</taxon>
        <taxon>Embryophyta</taxon>
        <taxon>Tracheophyta</taxon>
        <taxon>Spermatophyta</taxon>
        <taxon>Magnoliopsida</taxon>
        <taxon>eudicotyledons</taxon>
        <taxon>Gunneridae</taxon>
        <taxon>Pentapetalae</taxon>
        <taxon>rosids</taxon>
        <taxon>fabids</taxon>
        <taxon>Malpighiales</taxon>
        <taxon>Salicaceae</taxon>
        <taxon>Saliceae</taxon>
        <taxon>Populus</taxon>
    </lineage>
</organism>
<dbReference type="Proteomes" id="UP000886885">
    <property type="component" value="Chromosome 5A"/>
</dbReference>
<comment type="caution">
    <text evidence="8">The sequence shown here is derived from an EMBL/GenBank/DDBJ whole genome shotgun (WGS) entry which is preliminary data.</text>
</comment>
<dbReference type="InterPro" id="IPR049176">
    <property type="entry name" value="COG5_N"/>
</dbReference>
<dbReference type="PANTHER" id="PTHR13228:SF3">
    <property type="entry name" value="CONSERVED OLIGOMERIC GOLGI COMPLEX SUBUNIT 5"/>
    <property type="match status" value="1"/>
</dbReference>
<dbReference type="Pfam" id="PF20649">
    <property type="entry name" value="COG5_C"/>
    <property type="match status" value="1"/>
</dbReference>
<sequence>MAATAAAVQRSQLPSISTNASPSPSSSSPLQRLSTFKTPSASSPPPSSTTATSSASPLDSFSKDPFLSPFLSPSFSSTSFSSAALSSGSPASTAEHLHHAIRLLESQLRSEVLSRHPHLFHQLSSIKDAELSLSTLRSAISSMQSSIRRVRSELSDPHNAIKSKTIQLSNLHRTNQALQHTIRALRLSKKLRDLISASESEPEKLDLAKAAQLHYEILTMCNEYDLRGIDVVDEELNWVKEIGEKLRSQAMKVLERGMEGLNQAEVGTGLQVFYNLGELKVTVEQLVNKYKGMGVKSVGLALDMKAISASGGGYGPGGIRGSGTPQIGGGAKAREALWQRMGNCMDRLHSIVVAVWHLQRVLSKKRDPFTHVLLLDEVIKDGDPMLTDRVWEALVKAFASQMKSAFTASSFVKEIFAMGYPKLFSLTENLLERISRDTDVKGVLPAITLDGKEQMVTAIEIFQTAFLAMCLSRLSDLVNTVFPVSSRGSVPSKEQISRIISRIQEEVEAVQLDGHLTLLVFREIGKVLLLLSERVEYQISAGHEARQITGPATAAQIRNFALCQHLQEIHTRISSMIAGLPAIAVDVLSPARGAIYGVARDSVTPLFKAMNDRLESCILQIHDQNFGSHGMDAAMDNNASPYMEELQKCILHFRTEFLSRLLPSASATTAGTETICTQLVRSMASRVLIFFIRHASLVRPLSESGKLRMARDMAELELTVGQYLFPVQQLGPPYRALRAFRPLIFLETSQLGASPLLQDLPPSVILHHLYTRGPDELESPLQRNRLTPLQYSLWLDSQAEDQIWKGIKATLDDYAAKVRSRGDKEFSPVYPLMHQLGSLLTENAPVSQKH</sequence>
<dbReference type="EMBL" id="JAAWWB010000009">
    <property type="protein sequence ID" value="KAG6776287.1"/>
    <property type="molecule type" value="Genomic_DNA"/>
</dbReference>
<dbReference type="GO" id="GO:0017119">
    <property type="term" value="C:Golgi transport complex"/>
    <property type="evidence" value="ECO:0007669"/>
    <property type="project" value="InterPro"/>
</dbReference>
<protein>
    <recommendedName>
        <fullName evidence="2">Conserved oligomeric Golgi complex subunit 5</fullName>
    </recommendedName>
</protein>
<dbReference type="PANTHER" id="PTHR13228">
    <property type="entry name" value="CONSERVED OLIGOMERIC GOLGI COMPLEX COMPONENT 5"/>
    <property type="match status" value="1"/>
</dbReference>
<proteinExistence type="predicted"/>
<evidence type="ECO:0000313" key="9">
    <source>
        <dbReference type="Proteomes" id="UP000886885"/>
    </source>
</evidence>
<evidence type="ECO:0000256" key="2">
    <source>
        <dbReference type="ARBA" id="ARBA00020974"/>
    </source>
</evidence>
<feature type="region of interest" description="Disordered" evidence="5">
    <location>
        <begin position="1"/>
        <end position="58"/>
    </location>
</feature>